<reference evidence="2 3" key="1">
    <citation type="submission" date="2016-09" db="EMBL/GenBank/DDBJ databases">
        <title>Draft genome sequence for the type strain of Vulcanibacillus modesticaldus BR, a strictly anaerobic, moderately thermophilic, and nitrate-reducing bacterium from deep sea-hydrothermal vents of the Mid-Atlantic Ridge.</title>
        <authorList>
            <person name="Abin C.A."/>
            <person name="Hollibaugh J.T."/>
        </authorList>
    </citation>
    <scope>NUCLEOTIDE SEQUENCE [LARGE SCALE GENOMIC DNA]</scope>
    <source>
        <strain evidence="2 3">BR</strain>
    </source>
</reference>
<evidence type="ECO:0000313" key="3">
    <source>
        <dbReference type="Proteomes" id="UP000243739"/>
    </source>
</evidence>
<dbReference type="SUPFAM" id="SSF103247">
    <property type="entry name" value="TT1751-like"/>
    <property type="match status" value="1"/>
</dbReference>
<dbReference type="EMBL" id="MIJF01000028">
    <property type="protein sequence ID" value="OEF99234.1"/>
    <property type="molecule type" value="Genomic_DNA"/>
</dbReference>
<dbReference type="AlphaFoldDB" id="A0A1D2YU56"/>
<name>A0A1D2YU56_9BACI</name>
<dbReference type="Proteomes" id="UP000243739">
    <property type="component" value="Unassembled WGS sequence"/>
</dbReference>
<dbReference type="InterPro" id="IPR016796">
    <property type="entry name" value="UCP021774"/>
</dbReference>
<proteinExistence type="predicted"/>
<dbReference type="Pfam" id="PF03625">
    <property type="entry name" value="DUF302"/>
    <property type="match status" value="1"/>
</dbReference>
<dbReference type="STRING" id="337097.BHF71_09590"/>
<dbReference type="OrthoDB" id="9791067at2"/>
<dbReference type="InterPro" id="IPR035923">
    <property type="entry name" value="TT1751-like_sf"/>
</dbReference>
<feature type="domain" description="DUF302" evidence="1">
    <location>
        <begin position="36"/>
        <end position="96"/>
    </location>
</feature>
<dbReference type="Gene3D" id="3.30.310.70">
    <property type="entry name" value="TT1751-like domain"/>
    <property type="match status" value="1"/>
</dbReference>
<sequence>MYHYTKSTTKSEQEVIESLEKAIKENEFGLLWKFEIHKKLEEKGLPYNQNITVFEVCNPKAASNVLEIDPMVSYFLPCKIVVIADDNEVKVGFVKPSVLIGLTENDKMDELVATIEAKLVNTIDQAIK</sequence>
<gene>
    <name evidence="2" type="ORF">BHF71_09590</name>
</gene>
<dbReference type="CDD" id="cd14797">
    <property type="entry name" value="DUF302"/>
    <property type="match status" value="1"/>
</dbReference>
<protein>
    <recommendedName>
        <fullName evidence="1">DUF302 domain-containing protein</fullName>
    </recommendedName>
</protein>
<dbReference type="PANTHER" id="PTHR38342">
    <property type="entry name" value="SLR5037 PROTEIN"/>
    <property type="match status" value="1"/>
</dbReference>
<dbReference type="InterPro" id="IPR005180">
    <property type="entry name" value="DUF302"/>
</dbReference>
<dbReference type="RefSeq" id="WP_069656915.1">
    <property type="nucleotide sequence ID" value="NZ_MIJF01000028.1"/>
</dbReference>
<comment type="caution">
    <text evidence="2">The sequence shown here is derived from an EMBL/GenBank/DDBJ whole genome shotgun (WGS) entry which is preliminary data.</text>
</comment>
<evidence type="ECO:0000259" key="1">
    <source>
        <dbReference type="Pfam" id="PF03625"/>
    </source>
</evidence>
<dbReference type="PIRSF" id="PIRSF021774">
    <property type="entry name" value="UCP021774"/>
    <property type="match status" value="1"/>
</dbReference>
<dbReference type="PANTHER" id="PTHR38342:SF1">
    <property type="entry name" value="SLR5037 PROTEIN"/>
    <property type="match status" value="1"/>
</dbReference>
<keyword evidence="3" id="KW-1185">Reference proteome</keyword>
<evidence type="ECO:0000313" key="2">
    <source>
        <dbReference type="EMBL" id="OEF99234.1"/>
    </source>
</evidence>
<accession>A0A1D2YU56</accession>
<organism evidence="2 3">
    <name type="scientific">Vulcanibacillus modesticaldus</name>
    <dbReference type="NCBI Taxonomy" id="337097"/>
    <lineage>
        <taxon>Bacteria</taxon>
        <taxon>Bacillati</taxon>
        <taxon>Bacillota</taxon>
        <taxon>Bacilli</taxon>
        <taxon>Bacillales</taxon>
        <taxon>Bacillaceae</taxon>
        <taxon>Vulcanibacillus</taxon>
    </lineage>
</organism>